<keyword evidence="1" id="KW-0934">Plastid</keyword>
<protein>
    <submittedName>
        <fullName evidence="1">Cytochrome b6/f complex subunit VI</fullName>
    </submittedName>
</protein>
<sequence>TSTILAYPGFPPAASTSATALFIGLNRARIL</sequence>
<dbReference type="AlphaFoldDB" id="A0A7T8FZY5"/>
<geneLocation type="chloroplast" evidence="1"/>
<accession>A0A7T8FZY5</accession>
<keyword evidence="1" id="KW-0150">Chloroplast</keyword>
<organism evidence="1">
    <name type="scientific">Megaloselaginella exaltata</name>
    <dbReference type="NCBI Taxonomy" id="3140882"/>
    <lineage>
        <taxon>Eukaryota</taxon>
        <taxon>Viridiplantae</taxon>
        <taxon>Streptophyta</taxon>
        <taxon>Embryophyta</taxon>
        <taxon>Tracheophyta</taxon>
        <taxon>Lycopodiopsida</taxon>
        <taxon>Selaginellales</taxon>
        <taxon>Selaginellaceae</taxon>
        <taxon>Gymnogynoideae</taxon>
        <taxon>Megaloselaginella</taxon>
    </lineage>
</organism>
<dbReference type="EMBL" id="MN427927">
    <property type="protein sequence ID" value="QQP17308.1"/>
    <property type="molecule type" value="Genomic_DNA"/>
</dbReference>
<gene>
    <name evidence="1" type="primary">petL</name>
</gene>
<reference evidence="1" key="1">
    <citation type="journal article" date="2020" name="Mol. Phylogenet. Evol.">
        <title>Plastome-based phylogenomics resolves the placement of the sanguinolenta group in the spikemoss of lycophyte (Selaginellaceae).</title>
        <authorList>
            <person name="Zhang H.-R."/>
            <person name="Wei R."/>
            <person name="Xiang Q.-P."/>
            <person name="Zhang X.-C."/>
        </authorList>
    </citation>
    <scope>NUCLEOTIDE SEQUENCE</scope>
</reference>
<evidence type="ECO:0000313" key="1">
    <source>
        <dbReference type="EMBL" id="QQP17308.1"/>
    </source>
</evidence>
<name>A0A7T8FZY5_9TRAC</name>
<proteinExistence type="predicted"/>